<feature type="compositionally biased region" description="Basic residues" evidence="9">
    <location>
        <begin position="268"/>
        <end position="277"/>
    </location>
</feature>
<dbReference type="PANTHER" id="PTHR13011:SF0">
    <property type="entry name" value="GENERAL TRANSCRIPTION FACTOR IIF SUBUNIT 1"/>
    <property type="match status" value="1"/>
</dbReference>
<dbReference type="GO" id="GO:0003677">
    <property type="term" value="F:DNA binding"/>
    <property type="evidence" value="ECO:0007669"/>
    <property type="project" value="UniProtKB-KW"/>
</dbReference>
<dbReference type="Gene3D" id="1.10.10.10">
    <property type="entry name" value="Winged helix-like DNA-binding domain superfamily/Winged helix DNA-binding domain"/>
    <property type="match status" value="1"/>
</dbReference>
<dbReference type="InterPro" id="IPR036390">
    <property type="entry name" value="WH_DNA-bd_sf"/>
</dbReference>
<dbReference type="GO" id="GO:0006367">
    <property type="term" value="P:transcription initiation at RNA polymerase II promoter"/>
    <property type="evidence" value="ECO:0007669"/>
    <property type="project" value="InterPro"/>
</dbReference>
<dbReference type="GO" id="GO:0016251">
    <property type="term" value="F:RNA polymerase II general transcription initiation factor activity"/>
    <property type="evidence" value="ECO:0007669"/>
    <property type="project" value="TreeGrafter"/>
</dbReference>
<feature type="region of interest" description="Disordered" evidence="9">
    <location>
        <begin position="256"/>
        <end position="500"/>
    </location>
</feature>
<dbReference type="OrthoDB" id="76676at2759"/>
<evidence type="ECO:0000256" key="5">
    <source>
        <dbReference type="ARBA" id="ARBA00023163"/>
    </source>
</evidence>
<evidence type="ECO:0000256" key="7">
    <source>
        <dbReference type="ARBA" id="ARBA00025232"/>
    </source>
</evidence>
<dbReference type="GO" id="GO:0032968">
    <property type="term" value="P:positive regulation of transcription elongation by RNA polymerase II"/>
    <property type="evidence" value="ECO:0007669"/>
    <property type="project" value="InterPro"/>
</dbReference>
<dbReference type="PANTHER" id="PTHR13011">
    <property type="entry name" value="TFIIF-ALPHA"/>
    <property type="match status" value="1"/>
</dbReference>
<feature type="compositionally biased region" description="Acidic residues" evidence="9">
    <location>
        <begin position="443"/>
        <end position="456"/>
    </location>
</feature>
<dbReference type="GO" id="GO:0005674">
    <property type="term" value="C:transcription factor TFIIF complex"/>
    <property type="evidence" value="ECO:0007669"/>
    <property type="project" value="TreeGrafter"/>
</dbReference>
<keyword evidence="3 8" id="KW-0805">Transcription regulation</keyword>
<protein>
    <recommendedName>
        <fullName evidence="8">Transcription initiation factor IIF subunit alpha</fullName>
    </recommendedName>
</protein>
<dbReference type="AlphaFoldDB" id="A0A6G0T648"/>
<keyword evidence="11" id="KW-1185">Reference proteome</keyword>
<dbReference type="SUPFAM" id="SSF50916">
    <property type="entry name" value="Rap30/74 interaction domains"/>
    <property type="match status" value="1"/>
</dbReference>
<dbReference type="InterPro" id="IPR008851">
    <property type="entry name" value="TFIIF-alpha"/>
</dbReference>
<comment type="function">
    <text evidence="7 8">TFIIF is a general transcription initiation factor that binds to RNA polymerase II and helps to recruit it to the initiation complex in collaboration with TFIIB. It promotes transcription elongation.</text>
</comment>
<dbReference type="InterPro" id="IPR036388">
    <property type="entry name" value="WH-like_DNA-bd_sf"/>
</dbReference>
<dbReference type="GO" id="GO:0001096">
    <property type="term" value="F:TFIIF-class transcription factor complex binding"/>
    <property type="evidence" value="ECO:0007669"/>
    <property type="project" value="TreeGrafter"/>
</dbReference>
<organism evidence="10 11">
    <name type="scientific">Aphis glycines</name>
    <name type="common">Soybean aphid</name>
    <dbReference type="NCBI Taxonomy" id="307491"/>
    <lineage>
        <taxon>Eukaryota</taxon>
        <taxon>Metazoa</taxon>
        <taxon>Ecdysozoa</taxon>
        <taxon>Arthropoda</taxon>
        <taxon>Hexapoda</taxon>
        <taxon>Insecta</taxon>
        <taxon>Pterygota</taxon>
        <taxon>Neoptera</taxon>
        <taxon>Paraneoptera</taxon>
        <taxon>Hemiptera</taxon>
        <taxon>Sternorrhyncha</taxon>
        <taxon>Aphidomorpha</taxon>
        <taxon>Aphidoidea</taxon>
        <taxon>Aphididae</taxon>
        <taxon>Aphidini</taxon>
        <taxon>Aphis</taxon>
        <taxon>Aphis</taxon>
    </lineage>
</organism>
<comment type="subcellular location">
    <subcellularLocation>
        <location evidence="1 8">Nucleus</location>
    </subcellularLocation>
</comment>
<accession>A0A6G0T648</accession>
<sequence>MSFSQKVGGSSIPYVSPMINTKEFSLRVPRYNYLFCYLHKNIALVMNKGYCILMTYCENPTKSAVNVLISQFDNRSIYSKLNIKLELLYTNFVHKSSDVKYQMMKFNSNLNIEFDKWSHAKMERDTNKVDGKIPEEDMPKFGAGSEFGREARQEARKRRYGGNKKVSESSPWTLKVGGKKFRGVREGGITDNSSYYLFTHGEDGIIIAHKLEEWYNFQPVQRYKTLTSEEAEEEFGRRNKVLNHFTLMVQKRLKNEEEEEIDEDDKTKGKKTAKSRKSKELKISEMEEWEESEEDESEEEEQDEEKIEKKKKQKQKSKVKAKPKKKSKGSDESATEESDDGDEEGRELDYISDSSDDISDDEAKVTKEMQGVSEEKALKSLLTSDEDEDEDAEKKEENKDEQNNTDVEEEDKTKKEENKPKQSSPNKKKKKNTDKKSKKDSDSDSDSSVDSSDIDSEPISRKRPFNLDGLKSNVGDLISLSGDSSNQSMEPSQKKAKVDFSPVTMSDTHGITEEAVRRYLSRKPITTTQLVTKFKNRSNLSSEQLVRIIALLLKRINPEKKMIKNKMYLSLKH</sequence>
<dbReference type="SUPFAM" id="SSF46785">
    <property type="entry name" value="Winged helix' DNA-binding domain"/>
    <property type="match status" value="1"/>
</dbReference>
<dbReference type="EMBL" id="VYZN01000060">
    <property type="protein sequence ID" value="KAE9525474.1"/>
    <property type="molecule type" value="Genomic_DNA"/>
</dbReference>
<proteinExistence type="inferred from homology"/>
<keyword evidence="6 8" id="KW-0539">Nucleus</keyword>
<comment type="similarity">
    <text evidence="2 8">Belongs to the TFIIF alpha subunit family.</text>
</comment>
<feature type="compositionally biased region" description="Polar residues" evidence="9">
    <location>
        <begin position="481"/>
        <end position="491"/>
    </location>
</feature>
<evidence type="ECO:0000256" key="1">
    <source>
        <dbReference type="ARBA" id="ARBA00004123"/>
    </source>
</evidence>
<feature type="compositionally biased region" description="Acidic residues" evidence="9">
    <location>
        <begin position="286"/>
        <end position="305"/>
    </location>
</feature>
<evidence type="ECO:0000256" key="6">
    <source>
        <dbReference type="ARBA" id="ARBA00023242"/>
    </source>
</evidence>
<evidence type="ECO:0000313" key="11">
    <source>
        <dbReference type="Proteomes" id="UP000475862"/>
    </source>
</evidence>
<dbReference type="Pfam" id="PF05793">
    <property type="entry name" value="TFIIF_alpha"/>
    <property type="match status" value="2"/>
</dbReference>
<dbReference type="InterPro" id="IPR011039">
    <property type="entry name" value="TFIIF_interaction"/>
</dbReference>
<keyword evidence="4 8" id="KW-0238">DNA-binding</keyword>
<evidence type="ECO:0000256" key="3">
    <source>
        <dbReference type="ARBA" id="ARBA00023015"/>
    </source>
</evidence>
<feature type="compositionally biased region" description="Acidic residues" evidence="9">
    <location>
        <begin position="333"/>
        <end position="346"/>
    </location>
</feature>
<keyword evidence="5 8" id="KW-0804">Transcription</keyword>
<evidence type="ECO:0000256" key="8">
    <source>
        <dbReference type="RuleBase" id="RU366044"/>
    </source>
</evidence>
<gene>
    <name evidence="10" type="ORF">AGLY_014274</name>
</gene>
<evidence type="ECO:0000256" key="9">
    <source>
        <dbReference type="SAM" id="MobiDB-lite"/>
    </source>
</evidence>
<dbReference type="Proteomes" id="UP000475862">
    <property type="component" value="Unassembled WGS sequence"/>
</dbReference>
<evidence type="ECO:0000256" key="2">
    <source>
        <dbReference type="ARBA" id="ARBA00005249"/>
    </source>
</evidence>
<name>A0A6G0T648_APHGL</name>
<feature type="compositionally biased region" description="Basic residues" evidence="9">
    <location>
        <begin position="309"/>
        <end position="327"/>
    </location>
</feature>
<feature type="compositionally biased region" description="Basic and acidic residues" evidence="9">
    <location>
        <begin position="411"/>
        <end position="420"/>
    </location>
</feature>
<reference evidence="10 11" key="1">
    <citation type="submission" date="2019-08" db="EMBL/GenBank/DDBJ databases">
        <title>The genome of the soybean aphid Biotype 1, its phylome, world population structure and adaptation to the North American continent.</title>
        <authorList>
            <person name="Giordano R."/>
            <person name="Donthu R.K."/>
            <person name="Hernandez A.G."/>
            <person name="Wright C.L."/>
            <person name="Zimin A.V."/>
        </authorList>
    </citation>
    <scope>NUCLEOTIDE SEQUENCE [LARGE SCALE GENOMIC DNA]</scope>
    <source>
        <tissue evidence="10">Whole aphids</tissue>
    </source>
</reference>
<comment type="caution">
    <text evidence="10">The sequence shown here is derived from an EMBL/GenBank/DDBJ whole genome shotgun (WGS) entry which is preliminary data.</text>
</comment>
<feature type="compositionally biased region" description="Basic and acidic residues" evidence="9">
    <location>
        <begin position="392"/>
        <end position="402"/>
    </location>
</feature>
<feature type="compositionally biased region" description="Basic and acidic residues" evidence="9">
    <location>
        <begin position="361"/>
        <end position="378"/>
    </location>
</feature>
<evidence type="ECO:0000256" key="4">
    <source>
        <dbReference type="ARBA" id="ARBA00023125"/>
    </source>
</evidence>
<evidence type="ECO:0000313" key="10">
    <source>
        <dbReference type="EMBL" id="KAE9525474.1"/>
    </source>
</evidence>